<dbReference type="InterPro" id="IPR027417">
    <property type="entry name" value="P-loop_NTPase"/>
</dbReference>
<evidence type="ECO:0000313" key="6">
    <source>
        <dbReference type="Proteomes" id="UP001255856"/>
    </source>
</evidence>
<dbReference type="InterPro" id="IPR003094">
    <property type="entry name" value="6Pfruct_kin"/>
</dbReference>
<dbReference type="InterPro" id="IPR001345">
    <property type="entry name" value="PG/BPGM_mutase_AS"/>
</dbReference>
<evidence type="ECO:0000256" key="3">
    <source>
        <dbReference type="SAM" id="MobiDB-lite"/>
    </source>
</evidence>
<reference evidence="5" key="1">
    <citation type="submission" date="2021-01" db="EMBL/GenBank/DDBJ databases">
        <authorList>
            <person name="Eckstrom K.M.E."/>
        </authorList>
    </citation>
    <scope>NUCLEOTIDE SEQUENCE</scope>
    <source>
        <strain evidence="5">UVCC 0001</strain>
    </source>
</reference>
<dbReference type="InterPro" id="IPR013079">
    <property type="entry name" value="6Phosfructo_kin"/>
</dbReference>
<dbReference type="PANTHER" id="PTHR10606">
    <property type="entry name" value="6-PHOSPHOFRUCTO-2-KINASE/FRUCTOSE-2,6-BISPHOSPHATASE"/>
    <property type="match status" value="1"/>
</dbReference>
<evidence type="ECO:0000313" key="5">
    <source>
        <dbReference type="EMBL" id="KAK2078300.1"/>
    </source>
</evidence>
<dbReference type="InterPro" id="IPR029033">
    <property type="entry name" value="His_PPase_superfam"/>
</dbReference>
<dbReference type="EMBL" id="JASFZW010000005">
    <property type="protein sequence ID" value="KAK2078300.1"/>
    <property type="molecule type" value="Genomic_DNA"/>
</dbReference>
<dbReference type="GO" id="GO:0003873">
    <property type="term" value="F:6-phosphofructo-2-kinase activity"/>
    <property type="evidence" value="ECO:0007669"/>
    <property type="project" value="InterPro"/>
</dbReference>
<gene>
    <name evidence="5" type="ORF">QBZ16_004169</name>
</gene>
<dbReference type="InterPro" id="IPR013078">
    <property type="entry name" value="His_Pase_superF_clade-1"/>
</dbReference>
<dbReference type="FunFam" id="3.40.50.1240:FF:000006">
    <property type="entry name" value="6-phosphofructo-2-kinase/fructose-2, 6-bisphosphatase"/>
    <property type="match status" value="1"/>
</dbReference>
<dbReference type="PRINTS" id="PR00991">
    <property type="entry name" value="6PFRUCTKNASE"/>
</dbReference>
<evidence type="ECO:0000259" key="4">
    <source>
        <dbReference type="Pfam" id="PF01591"/>
    </source>
</evidence>
<dbReference type="CDD" id="cd07067">
    <property type="entry name" value="HP_PGM_like"/>
    <property type="match status" value="1"/>
</dbReference>
<dbReference type="PROSITE" id="PS00175">
    <property type="entry name" value="PG_MUTASE"/>
    <property type="match status" value="1"/>
</dbReference>
<name>A0AAD9MKL6_PROWI</name>
<dbReference type="Gene3D" id="3.40.50.300">
    <property type="entry name" value="P-loop containing nucleotide triphosphate hydrolases"/>
    <property type="match status" value="1"/>
</dbReference>
<dbReference type="GO" id="GO:0005829">
    <property type="term" value="C:cytosol"/>
    <property type="evidence" value="ECO:0007669"/>
    <property type="project" value="TreeGrafter"/>
</dbReference>
<dbReference type="SUPFAM" id="SSF53254">
    <property type="entry name" value="Phosphoglycerate mutase-like"/>
    <property type="match status" value="1"/>
</dbReference>
<dbReference type="PANTHER" id="PTHR10606:SF44">
    <property type="entry name" value="6-PHOSPHOFRUCTO 2-KINASE_FRUCTOSE 2,6-BISPHOSPHATASE LONG FORM"/>
    <property type="match status" value="1"/>
</dbReference>
<feature type="domain" description="6-phosphofructo-2-kinase" evidence="4">
    <location>
        <begin position="85"/>
        <end position="298"/>
    </location>
</feature>
<dbReference type="FunFam" id="3.40.50.300:FF:000644">
    <property type="entry name" value="GpmB, Fructose-2,6-bisphosphatase"/>
    <property type="match status" value="1"/>
</dbReference>
<feature type="compositionally biased region" description="Basic and acidic residues" evidence="3">
    <location>
        <begin position="1"/>
        <end position="15"/>
    </location>
</feature>
<evidence type="ECO:0000256" key="1">
    <source>
        <dbReference type="ARBA" id="ARBA00022741"/>
    </source>
</evidence>
<keyword evidence="6" id="KW-1185">Reference proteome</keyword>
<protein>
    <recommendedName>
        <fullName evidence="4">6-phosphofructo-2-kinase domain-containing protein</fullName>
    </recommendedName>
</protein>
<dbReference type="AlphaFoldDB" id="A0AAD9MKL6"/>
<dbReference type="GO" id="GO:0005524">
    <property type="term" value="F:ATP binding"/>
    <property type="evidence" value="ECO:0007669"/>
    <property type="project" value="UniProtKB-KW"/>
</dbReference>
<feature type="compositionally biased region" description="Low complexity" evidence="3">
    <location>
        <begin position="64"/>
        <end position="75"/>
    </location>
</feature>
<dbReference type="GO" id="GO:0006003">
    <property type="term" value="P:fructose 2,6-bisphosphate metabolic process"/>
    <property type="evidence" value="ECO:0007669"/>
    <property type="project" value="InterPro"/>
</dbReference>
<proteinExistence type="predicted"/>
<evidence type="ECO:0000256" key="2">
    <source>
        <dbReference type="ARBA" id="ARBA00022840"/>
    </source>
</evidence>
<keyword evidence="1" id="KW-0547">Nucleotide-binding</keyword>
<dbReference type="SUPFAM" id="SSF52540">
    <property type="entry name" value="P-loop containing nucleoside triphosphate hydrolases"/>
    <property type="match status" value="1"/>
</dbReference>
<accession>A0AAD9MKL6</accession>
<feature type="region of interest" description="Disordered" evidence="3">
    <location>
        <begin position="1"/>
        <end position="39"/>
    </location>
</feature>
<dbReference type="SMART" id="SM00855">
    <property type="entry name" value="PGAM"/>
    <property type="match status" value="1"/>
</dbReference>
<dbReference type="Proteomes" id="UP001255856">
    <property type="component" value="Unassembled WGS sequence"/>
</dbReference>
<feature type="region of interest" description="Disordered" evidence="3">
    <location>
        <begin position="58"/>
        <end position="83"/>
    </location>
</feature>
<keyword evidence="2" id="KW-0067">ATP-binding</keyword>
<dbReference type="GO" id="GO:0006000">
    <property type="term" value="P:fructose metabolic process"/>
    <property type="evidence" value="ECO:0007669"/>
    <property type="project" value="InterPro"/>
</dbReference>
<dbReference type="GO" id="GO:0004331">
    <property type="term" value="F:fructose-2,6-bisphosphate 2-phosphatase activity"/>
    <property type="evidence" value="ECO:0007669"/>
    <property type="project" value="TreeGrafter"/>
</dbReference>
<dbReference type="Pfam" id="PF00300">
    <property type="entry name" value="His_Phos_1"/>
    <property type="match status" value="1"/>
</dbReference>
<organism evidence="5 6">
    <name type="scientific">Prototheca wickerhamii</name>
    <dbReference type="NCBI Taxonomy" id="3111"/>
    <lineage>
        <taxon>Eukaryota</taxon>
        <taxon>Viridiplantae</taxon>
        <taxon>Chlorophyta</taxon>
        <taxon>core chlorophytes</taxon>
        <taxon>Trebouxiophyceae</taxon>
        <taxon>Chlorellales</taxon>
        <taxon>Chlorellaceae</taxon>
        <taxon>Prototheca</taxon>
    </lineage>
</organism>
<comment type="caution">
    <text evidence="5">The sequence shown here is derived from an EMBL/GenBank/DDBJ whole genome shotgun (WGS) entry which is preliminary data.</text>
</comment>
<dbReference type="Pfam" id="PF01591">
    <property type="entry name" value="6PF2K"/>
    <property type="match status" value="1"/>
</dbReference>
<dbReference type="Gene3D" id="3.40.50.1240">
    <property type="entry name" value="Phosphoglycerate mutase-like"/>
    <property type="match status" value="1"/>
</dbReference>
<sequence length="573" mass="65332">MWEFWREKEASERVNSRQSSLGASLTPRESADEEQESPTHIIFKDLKLLADHNYDTADEEDAAGARGASDGSNASKPPSGRPRLKRVDRQKLIVILVGLPARGKTFLCNKLMCYLNWLGHPTRHFNVGMYRRHAFNGRDADADFFDADNPKGLEVRAKALSDALDDLEAWLAADSAQVAVLDATNSTQDRRNLLRDRFHGRWQYVFIESICNDPVVLERNYMWKMIYSPDYKDMDREAAWKDFTGRIKKYEAVYETISDRNIHYIKLIDMVTGKGYMDVNRISGYIPGKMVFYLMQASVCWGVCKGLGQRRRIWLTRHGESEYNTMGKIGGNSGLSARGQVYARMLPEILMDRVVPLREGGGQVPVAVWTSTLARTIITASGLPFPKVQWKALDEIQSGICDGMTYQEIAARLPGEFELRKRDKLRYRYPSGESYMDVIQRLDPVISEVERERDCVCIVAHQAVLRALYGYFMNRPLDEVPSLNIPLHTIMELTPQPDGTMHETRFAVDVDHALREGWRPAEAAARGPARERGSDLMRRSMSLKELRHKEFVRQLDAFGRLVDDDDDAGQVLP</sequence>